<dbReference type="EMBL" id="VUOC01000001">
    <property type="protein sequence ID" value="KAA2245514.1"/>
    <property type="molecule type" value="Genomic_DNA"/>
</dbReference>
<sequence length="165" mass="18341">MKTTIVLFSLFVASACYGQHVTPAFSLTAGSDFRAGLTSLGIEGGIYTTNRKHSFMATLEADRIDNADLLKYGHPELVHPEITNSVSSHTVGLKYNMRVLNAAPVSLYAVVQPWYSINLNIPSAWAGGRVTWTRKGDMVSVEVMRDVRCNRYAIRLVFTTFKKHN</sequence>
<proteinExistence type="predicted"/>
<keyword evidence="1" id="KW-0732">Signal</keyword>
<name>A0A5B2W323_9BACT</name>
<evidence type="ECO:0000313" key="3">
    <source>
        <dbReference type="Proteomes" id="UP000324611"/>
    </source>
</evidence>
<evidence type="ECO:0000256" key="1">
    <source>
        <dbReference type="SAM" id="SignalP"/>
    </source>
</evidence>
<keyword evidence="3" id="KW-1185">Reference proteome</keyword>
<gene>
    <name evidence="2" type="ORF">F0L74_06025</name>
</gene>
<accession>A0A5B2W323</accession>
<feature type="signal peptide" evidence="1">
    <location>
        <begin position="1"/>
        <end position="18"/>
    </location>
</feature>
<dbReference type="AlphaFoldDB" id="A0A5B2W323"/>
<dbReference type="RefSeq" id="WP_149836904.1">
    <property type="nucleotide sequence ID" value="NZ_VUOC01000001.1"/>
</dbReference>
<dbReference type="PROSITE" id="PS51257">
    <property type="entry name" value="PROKAR_LIPOPROTEIN"/>
    <property type="match status" value="1"/>
</dbReference>
<evidence type="ECO:0000313" key="2">
    <source>
        <dbReference type="EMBL" id="KAA2245514.1"/>
    </source>
</evidence>
<feature type="chain" id="PRO_5022981903" evidence="1">
    <location>
        <begin position="19"/>
        <end position="165"/>
    </location>
</feature>
<protein>
    <submittedName>
        <fullName evidence="2">Uncharacterized protein</fullName>
    </submittedName>
</protein>
<organism evidence="2 3">
    <name type="scientific">Chitinophaga agrisoli</name>
    <dbReference type="NCBI Taxonomy" id="2607653"/>
    <lineage>
        <taxon>Bacteria</taxon>
        <taxon>Pseudomonadati</taxon>
        <taxon>Bacteroidota</taxon>
        <taxon>Chitinophagia</taxon>
        <taxon>Chitinophagales</taxon>
        <taxon>Chitinophagaceae</taxon>
        <taxon>Chitinophaga</taxon>
    </lineage>
</organism>
<dbReference type="Proteomes" id="UP000324611">
    <property type="component" value="Unassembled WGS sequence"/>
</dbReference>
<reference evidence="2 3" key="2">
    <citation type="submission" date="2019-09" db="EMBL/GenBank/DDBJ databases">
        <authorList>
            <person name="Jin C."/>
        </authorList>
    </citation>
    <scope>NUCLEOTIDE SEQUENCE [LARGE SCALE GENOMIC DNA]</scope>
    <source>
        <strain evidence="2 3">BN140078</strain>
    </source>
</reference>
<reference evidence="2 3" key="1">
    <citation type="submission" date="2019-09" db="EMBL/GenBank/DDBJ databases">
        <title>Chitinophaga ginsengihumi sp. nov., isolated from soil of ginseng rhizosphere.</title>
        <authorList>
            <person name="Lee J."/>
        </authorList>
    </citation>
    <scope>NUCLEOTIDE SEQUENCE [LARGE SCALE GENOMIC DNA]</scope>
    <source>
        <strain evidence="2 3">BN140078</strain>
    </source>
</reference>
<comment type="caution">
    <text evidence="2">The sequence shown here is derived from an EMBL/GenBank/DDBJ whole genome shotgun (WGS) entry which is preliminary data.</text>
</comment>